<keyword evidence="4" id="KW-0863">Zinc-finger</keyword>
<dbReference type="InterPro" id="IPR029993">
    <property type="entry name" value="GAUT"/>
</dbReference>
<keyword evidence="5" id="KW-0961">Cell wall biogenesis/degradation</keyword>
<gene>
    <name evidence="7" type="ORF">ACMD2_14319</name>
</gene>
<evidence type="ECO:0000256" key="4">
    <source>
        <dbReference type="PROSITE-ProRule" id="PRU00071"/>
    </source>
</evidence>
<evidence type="ECO:0000256" key="2">
    <source>
        <dbReference type="ARBA" id="ARBA00006351"/>
    </source>
</evidence>
<dbReference type="PANTHER" id="PTHR32116:SF7">
    <property type="entry name" value="GALACTURONOSYLTRANSFERASE 4-RELATED"/>
    <property type="match status" value="1"/>
</dbReference>
<evidence type="ECO:0000313" key="7">
    <source>
        <dbReference type="EMBL" id="OAY64249.1"/>
    </source>
</evidence>
<name>A0A199UHN5_ANACO</name>
<dbReference type="EC" id="2.4.1.-" evidence="5"/>
<accession>A0A199UHN5</accession>
<dbReference type="InterPro" id="IPR029044">
    <property type="entry name" value="Nucleotide-diphossugar_trans"/>
</dbReference>
<dbReference type="InterPro" id="IPR003851">
    <property type="entry name" value="Znf_Dof"/>
</dbReference>
<keyword evidence="4" id="KW-0539">Nucleus</keyword>
<keyword evidence="4" id="KW-0479">Metal-binding</keyword>
<dbReference type="GO" id="GO:0071555">
    <property type="term" value="P:cell wall organization"/>
    <property type="evidence" value="ECO:0007669"/>
    <property type="project" value="UniProtKB-KW"/>
</dbReference>
<evidence type="ECO:0000256" key="1">
    <source>
        <dbReference type="ARBA" id="ARBA00004877"/>
    </source>
</evidence>
<dbReference type="Gene3D" id="3.90.550.10">
    <property type="entry name" value="Spore Coat Polysaccharide Biosynthesis Protein SpsA, Chain A"/>
    <property type="match status" value="1"/>
</dbReference>
<keyword evidence="3 5" id="KW-0328">Glycosyltransferase</keyword>
<dbReference type="GO" id="GO:0006355">
    <property type="term" value="P:regulation of DNA-templated transcription"/>
    <property type="evidence" value="ECO:0007669"/>
    <property type="project" value="InterPro"/>
</dbReference>
<dbReference type="AlphaFoldDB" id="A0A199UHN5"/>
<dbReference type="GO" id="GO:0000139">
    <property type="term" value="C:Golgi membrane"/>
    <property type="evidence" value="ECO:0007669"/>
    <property type="project" value="UniProtKB-SubCell"/>
</dbReference>
<dbReference type="GO" id="GO:0003677">
    <property type="term" value="F:DNA binding"/>
    <property type="evidence" value="ECO:0007669"/>
    <property type="project" value="UniProtKB-UniRule"/>
</dbReference>
<comment type="caution">
    <text evidence="7">The sequence shown here is derived from an EMBL/GenBank/DDBJ whole genome shotgun (WGS) entry which is preliminary data.</text>
</comment>
<dbReference type="PROSITE" id="PS50884">
    <property type="entry name" value="ZF_DOF_2"/>
    <property type="match status" value="1"/>
</dbReference>
<dbReference type="Pfam" id="PF25557">
    <property type="entry name" value="GAUT_1"/>
    <property type="match status" value="1"/>
</dbReference>
<dbReference type="EMBL" id="LSRQ01008110">
    <property type="protein sequence ID" value="OAY64249.1"/>
    <property type="molecule type" value="Genomic_DNA"/>
</dbReference>
<comment type="similarity">
    <text evidence="2 5">Belongs to the glycosyltransferase 8 family.</text>
</comment>
<keyword evidence="7" id="KW-0808">Transferase</keyword>
<reference evidence="7 8" key="1">
    <citation type="journal article" date="2016" name="DNA Res.">
        <title>The draft genome of MD-2 pineapple using hybrid error correction of long reads.</title>
        <authorList>
            <person name="Redwan R.M."/>
            <person name="Saidin A."/>
            <person name="Kumar S.V."/>
        </authorList>
    </citation>
    <scope>NUCLEOTIDE SEQUENCE [LARGE SCALE GENOMIC DNA]</scope>
    <source>
        <strain evidence="8">cv. MD2</strain>
        <tissue evidence="7">Leaf</tissue>
    </source>
</reference>
<evidence type="ECO:0000256" key="3">
    <source>
        <dbReference type="ARBA" id="ARBA00022676"/>
    </source>
</evidence>
<dbReference type="Pfam" id="PF02701">
    <property type="entry name" value="Zn_ribbon_Dof"/>
    <property type="match status" value="1"/>
</dbReference>
<keyword evidence="4" id="KW-0862">Zinc</keyword>
<sequence>MLVADLAHDPSAPLPSAATRRESLRLLAALCATHPGAAAKHIPRIVAHLAAPCPEAPSMAAAAGGPARPGSMADRARLAKIPQLKPALKCPRCNSTNTKSCCFDNYSLSQPRYFCKTCHRYRARSGTLRNVSCRTRSDFDHGGLNPVQDWAKPLKEQIGVVHSHNKINFRGSFAAFKAKELSLGKHVGHKSRANKSEIRAYPKSPKVVQENSTDVANNKINKNTVMPDGRVRLLRDQLIRAKVYLGIGAIRSNSHYVRELRARIKDIQRTLGDATKDSELPKNAYEKLKAMEQLLAKCKQIQENSAIVIRKLRAMLHLAEEQLRVHKKQTTFLTQLAAKALPKGLHCLPLRLSSEYFSLEPSKQQFPNQEKLDDPKLYHYALFSDNLLAAAVVVNSTVVNAKNPADHVFHVVTDRLNYAAMRMWFLANPPGEATIEVQNIEELTWFNASYSPVLNQLGSQSMVGYYFRVHRANSDANMKYRNPKYFSVLNHLRFYIPEIYPNLNKVVFLDDDVVAQKDLAGLWNINLNGKVNGAVETCGENFHRFDRYLNFSNPIIAKNFDPRACGWAYGMNVFNLAEWRRQNITEVYHSWQKLNHDRLLWKLGTLPPGLITFWNQTFPLDKSWHLLGLGYNPHISNKDIEKAAVIHYSGNMKPWLEIGFPKYRNYWSKYVNYDQVFLRECNINP</sequence>
<dbReference type="Proteomes" id="UP000092600">
    <property type="component" value="Unassembled WGS sequence"/>
</dbReference>
<keyword evidence="4" id="KW-0238">DNA-binding</keyword>
<dbReference type="GO" id="GO:0008270">
    <property type="term" value="F:zinc ion binding"/>
    <property type="evidence" value="ECO:0007669"/>
    <property type="project" value="UniProtKB-KW"/>
</dbReference>
<feature type="domain" description="Dof-type" evidence="6">
    <location>
        <begin position="88"/>
        <end position="142"/>
    </location>
</feature>
<dbReference type="GO" id="GO:0045489">
    <property type="term" value="P:pectin biosynthetic process"/>
    <property type="evidence" value="ECO:0007669"/>
    <property type="project" value="UniProtKB-UniPathway"/>
</dbReference>
<evidence type="ECO:0000256" key="5">
    <source>
        <dbReference type="RuleBase" id="RU362027"/>
    </source>
</evidence>
<dbReference type="Pfam" id="PF01501">
    <property type="entry name" value="Glyco_transf_8"/>
    <property type="match status" value="1"/>
</dbReference>
<dbReference type="STRING" id="4615.A0A199UHN5"/>
<dbReference type="CDD" id="cd06429">
    <property type="entry name" value="GT8_like_1"/>
    <property type="match status" value="1"/>
</dbReference>
<dbReference type="PANTHER" id="PTHR32116">
    <property type="entry name" value="GALACTURONOSYLTRANSFERASE 4-RELATED"/>
    <property type="match status" value="1"/>
</dbReference>
<dbReference type="InterPro" id="IPR002495">
    <property type="entry name" value="Glyco_trans_8"/>
</dbReference>
<dbReference type="SUPFAM" id="SSF53448">
    <property type="entry name" value="Nucleotide-diphospho-sugar transferases"/>
    <property type="match status" value="1"/>
</dbReference>
<dbReference type="GO" id="GO:0005634">
    <property type="term" value="C:nucleus"/>
    <property type="evidence" value="ECO:0007669"/>
    <property type="project" value="UniProtKB-SubCell"/>
</dbReference>
<comment type="pathway">
    <text evidence="1 5">Glycan metabolism; pectin biosynthesis.</text>
</comment>
<protein>
    <recommendedName>
        <fullName evidence="5">Hexosyltransferase</fullName>
        <ecNumber evidence="5">2.4.1.-</ecNumber>
    </recommendedName>
</protein>
<organism evidence="7 8">
    <name type="scientific">Ananas comosus</name>
    <name type="common">Pineapple</name>
    <name type="synonym">Ananas ananas</name>
    <dbReference type="NCBI Taxonomy" id="4615"/>
    <lineage>
        <taxon>Eukaryota</taxon>
        <taxon>Viridiplantae</taxon>
        <taxon>Streptophyta</taxon>
        <taxon>Embryophyta</taxon>
        <taxon>Tracheophyta</taxon>
        <taxon>Spermatophyta</taxon>
        <taxon>Magnoliopsida</taxon>
        <taxon>Liliopsida</taxon>
        <taxon>Poales</taxon>
        <taxon>Bromeliaceae</taxon>
        <taxon>Bromelioideae</taxon>
        <taxon>Ananas</taxon>
    </lineage>
</organism>
<dbReference type="GO" id="GO:0047262">
    <property type="term" value="F:polygalacturonate 4-alpha-galacturonosyltransferase activity"/>
    <property type="evidence" value="ECO:0007669"/>
    <property type="project" value="InterPro"/>
</dbReference>
<comment type="subcellular location">
    <subcellularLocation>
        <location evidence="5">Golgi apparatus membrane</location>
        <topology evidence="5">Single-pass type II membrane protein</topology>
    </subcellularLocation>
    <subcellularLocation>
        <location evidence="4">Nucleus</location>
    </subcellularLocation>
</comment>
<evidence type="ECO:0000259" key="6">
    <source>
        <dbReference type="PROSITE" id="PS50884"/>
    </source>
</evidence>
<proteinExistence type="inferred from homology"/>
<keyword evidence="5" id="KW-0333">Golgi apparatus</keyword>
<evidence type="ECO:0000313" key="8">
    <source>
        <dbReference type="Proteomes" id="UP000092600"/>
    </source>
</evidence>
<dbReference type="UniPathway" id="UPA00845"/>